<protein>
    <recommendedName>
        <fullName evidence="7">Acyl-CoA thioesterase 2</fullName>
        <ecNumber evidence="5">3.1.2.20</ecNumber>
    </recommendedName>
    <alternativeName>
        <fullName evidence="8">Thioesterase II</fullName>
    </alternativeName>
</protein>
<gene>
    <name evidence="11" type="ORF">SAMN04488568_101144</name>
</gene>
<dbReference type="CDD" id="cd03445">
    <property type="entry name" value="Thioesterase_II_repeat2"/>
    <property type="match status" value="1"/>
</dbReference>
<dbReference type="RefSeq" id="WP_091765217.1">
    <property type="nucleotide sequence ID" value="NZ_FNHG01000001.1"/>
</dbReference>
<evidence type="ECO:0000256" key="6">
    <source>
        <dbReference type="ARBA" id="ARBA00050943"/>
    </source>
</evidence>
<evidence type="ECO:0000256" key="3">
    <source>
        <dbReference type="ARBA" id="ARBA00022801"/>
    </source>
</evidence>
<evidence type="ECO:0000259" key="10">
    <source>
        <dbReference type="Pfam" id="PF20789"/>
    </source>
</evidence>
<evidence type="ECO:0000256" key="4">
    <source>
        <dbReference type="ARBA" id="ARBA00023098"/>
    </source>
</evidence>
<accession>A0A1G9LPG1</accession>
<dbReference type="InterPro" id="IPR003703">
    <property type="entry name" value="Acyl_CoA_thio"/>
</dbReference>
<dbReference type="Pfam" id="PF13622">
    <property type="entry name" value="4HBT_3"/>
    <property type="match status" value="1"/>
</dbReference>
<dbReference type="AlphaFoldDB" id="A0A1G9LPG1"/>
<organism evidence="11 12">
    <name type="scientific">Maricaulis salignorans</name>
    <dbReference type="NCBI Taxonomy" id="144026"/>
    <lineage>
        <taxon>Bacteria</taxon>
        <taxon>Pseudomonadati</taxon>
        <taxon>Pseudomonadota</taxon>
        <taxon>Alphaproteobacteria</taxon>
        <taxon>Maricaulales</taxon>
        <taxon>Maricaulaceae</taxon>
        <taxon>Maricaulis</taxon>
    </lineage>
</organism>
<proteinExistence type="inferred from homology"/>
<evidence type="ECO:0000259" key="9">
    <source>
        <dbReference type="Pfam" id="PF13622"/>
    </source>
</evidence>
<dbReference type="InterPro" id="IPR029069">
    <property type="entry name" value="HotDog_dom_sf"/>
</dbReference>
<evidence type="ECO:0000256" key="8">
    <source>
        <dbReference type="ARBA" id="ARBA00079653"/>
    </source>
</evidence>
<keyword evidence="12" id="KW-1185">Reference proteome</keyword>
<dbReference type="SUPFAM" id="SSF54637">
    <property type="entry name" value="Thioesterase/thiol ester dehydrase-isomerase"/>
    <property type="match status" value="2"/>
</dbReference>
<dbReference type="GO" id="GO:0006637">
    <property type="term" value="P:acyl-CoA metabolic process"/>
    <property type="evidence" value="ECO:0007669"/>
    <property type="project" value="InterPro"/>
</dbReference>
<dbReference type="OrthoDB" id="9781019at2"/>
<evidence type="ECO:0000256" key="7">
    <source>
        <dbReference type="ARBA" id="ARBA00071120"/>
    </source>
</evidence>
<dbReference type="Pfam" id="PF20789">
    <property type="entry name" value="4HBT_3C"/>
    <property type="match status" value="1"/>
</dbReference>
<evidence type="ECO:0000256" key="1">
    <source>
        <dbReference type="ARBA" id="ARBA00006538"/>
    </source>
</evidence>
<evidence type="ECO:0000256" key="2">
    <source>
        <dbReference type="ARBA" id="ARBA00011881"/>
    </source>
</evidence>
<evidence type="ECO:0000256" key="5">
    <source>
        <dbReference type="ARBA" id="ARBA00038894"/>
    </source>
</evidence>
<dbReference type="GO" id="GO:0009062">
    <property type="term" value="P:fatty acid catabolic process"/>
    <property type="evidence" value="ECO:0007669"/>
    <property type="project" value="TreeGrafter"/>
</dbReference>
<reference evidence="11 12" key="1">
    <citation type="submission" date="2016-10" db="EMBL/GenBank/DDBJ databases">
        <authorList>
            <person name="de Groot N.N."/>
        </authorList>
    </citation>
    <scope>NUCLEOTIDE SEQUENCE [LARGE SCALE GENOMIC DNA]</scope>
    <source>
        <strain evidence="11 12">DSM 16077</strain>
    </source>
</reference>
<sequence>MPASETPETRKTPAELIEGLERLLSVEKLDTDLYRGLRNPGGQGRVFGGQVIAQALMSATGSVEPGRVVHSLHAYFMRPGDENLPIICRVERDFDGRSFSTRRVIAMQNGKPILNLAASFQIPEDGFSHQAEMPDVPQPEDLLSDAELIQRESAELPEAFVKAMTRPRPIEMRAVKPWSLLRPEQSEPVRQIWMRAVAPIAGDQVMHRAIMTYASDMALLSTSMQPHGVSWISPGMQSASLDHALWLHGDVRADEWMLYVTDSPWAGGGRGFNRGQIFSRDGRLIASTAQEGLIRQRRT</sequence>
<dbReference type="InterPro" id="IPR042171">
    <property type="entry name" value="Acyl-CoA_hotdog"/>
</dbReference>
<dbReference type="EMBL" id="FNHG01000001">
    <property type="protein sequence ID" value="SDL63806.1"/>
    <property type="molecule type" value="Genomic_DNA"/>
</dbReference>
<name>A0A1G9LPG1_9PROT</name>
<dbReference type="InterPro" id="IPR049449">
    <property type="entry name" value="TesB_ACOT8-like_N"/>
</dbReference>
<dbReference type="EC" id="3.1.2.20" evidence="5"/>
<evidence type="ECO:0000313" key="12">
    <source>
        <dbReference type="Proteomes" id="UP000199759"/>
    </source>
</evidence>
<evidence type="ECO:0000313" key="11">
    <source>
        <dbReference type="EMBL" id="SDL63806.1"/>
    </source>
</evidence>
<comment type="subunit">
    <text evidence="2">Homotetramer.</text>
</comment>
<feature type="domain" description="Acyl-CoA thioesterase-like N-terminal HotDog" evidence="9">
    <location>
        <begin position="42"/>
        <end position="121"/>
    </location>
</feature>
<keyword evidence="3" id="KW-0378">Hydrolase</keyword>
<keyword evidence="4" id="KW-0443">Lipid metabolism</keyword>
<dbReference type="Gene3D" id="2.40.160.210">
    <property type="entry name" value="Acyl-CoA thioesterase, double hotdog domain"/>
    <property type="match status" value="1"/>
</dbReference>
<comment type="catalytic activity">
    <reaction evidence="6">
        <text>a fatty acyl-CoA + H2O = a fatty acid + CoA + H(+)</text>
        <dbReference type="Rhea" id="RHEA:16781"/>
        <dbReference type="ChEBI" id="CHEBI:15377"/>
        <dbReference type="ChEBI" id="CHEBI:15378"/>
        <dbReference type="ChEBI" id="CHEBI:28868"/>
        <dbReference type="ChEBI" id="CHEBI:57287"/>
        <dbReference type="ChEBI" id="CHEBI:77636"/>
        <dbReference type="EC" id="3.1.2.20"/>
    </reaction>
    <physiologicalReaction direction="left-to-right" evidence="6">
        <dbReference type="Rhea" id="RHEA:16782"/>
    </physiologicalReaction>
</comment>
<dbReference type="InterPro" id="IPR049450">
    <property type="entry name" value="ACOT8-like_C"/>
</dbReference>
<dbReference type="PANTHER" id="PTHR11066:SF34">
    <property type="entry name" value="ACYL-COENZYME A THIOESTERASE 8"/>
    <property type="match status" value="1"/>
</dbReference>
<dbReference type="FunFam" id="2.40.160.210:FF:000001">
    <property type="entry name" value="Acyl-CoA thioesterase II"/>
    <property type="match status" value="1"/>
</dbReference>
<dbReference type="GO" id="GO:0047617">
    <property type="term" value="F:fatty acyl-CoA hydrolase activity"/>
    <property type="evidence" value="ECO:0007669"/>
    <property type="project" value="UniProtKB-EC"/>
</dbReference>
<dbReference type="GO" id="GO:0005829">
    <property type="term" value="C:cytosol"/>
    <property type="evidence" value="ECO:0007669"/>
    <property type="project" value="TreeGrafter"/>
</dbReference>
<feature type="domain" description="Acyl-CoA thioesterase-like C-terminal" evidence="10">
    <location>
        <begin position="164"/>
        <end position="294"/>
    </location>
</feature>
<dbReference type="CDD" id="cd03444">
    <property type="entry name" value="Thioesterase_II_repeat1"/>
    <property type="match status" value="1"/>
</dbReference>
<dbReference type="PANTHER" id="PTHR11066">
    <property type="entry name" value="ACYL-COA THIOESTERASE"/>
    <property type="match status" value="1"/>
</dbReference>
<dbReference type="STRING" id="144026.SAMN04488568_101144"/>
<comment type="similarity">
    <text evidence="1">Belongs to the C/M/P thioester hydrolase family.</text>
</comment>
<dbReference type="Proteomes" id="UP000199759">
    <property type="component" value="Unassembled WGS sequence"/>
</dbReference>